<feature type="domain" description="Oxidoreductase molybdopterin-binding" evidence="1">
    <location>
        <begin position="30"/>
        <end position="169"/>
    </location>
</feature>
<dbReference type="EMBL" id="CP046915">
    <property type="protein sequence ID" value="QGZ65220.1"/>
    <property type="molecule type" value="Genomic_DNA"/>
</dbReference>
<dbReference type="InterPro" id="IPR036374">
    <property type="entry name" value="OxRdtase_Mopterin-bd_sf"/>
</dbReference>
<gene>
    <name evidence="2" type="ORF">FAZ98_25965</name>
</gene>
<dbReference type="RefSeq" id="WP_158955433.1">
    <property type="nucleotide sequence ID" value="NZ_CP046915.1"/>
</dbReference>
<dbReference type="KEGG" id="pacs:FAZ98_25965"/>
<evidence type="ECO:0000313" key="2">
    <source>
        <dbReference type="EMBL" id="QGZ65220.1"/>
    </source>
</evidence>
<dbReference type="Proteomes" id="UP000433577">
    <property type="component" value="Chromosome 3"/>
</dbReference>
<dbReference type="Pfam" id="PF00174">
    <property type="entry name" value="Oxidored_molyb"/>
    <property type="match status" value="1"/>
</dbReference>
<name>A0A7Z2GNU7_9BURK</name>
<dbReference type="AlphaFoldDB" id="A0A7Z2GNU7"/>
<dbReference type="SUPFAM" id="SSF56524">
    <property type="entry name" value="Oxidoreductase molybdopterin-binding domain"/>
    <property type="match status" value="1"/>
</dbReference>
<dbReference type="Gene3D" id="3.90.420.10">
    <property type="entry name" value="Oxidoreductase, molybdopterin-binding domain"/>
    <property type="match status" value="1"/>
</dbReference>
<organism evidence="2 3">
    <name type="scientific">Paraburkholderia acidisoli</name>
    <dbReference type="NCBI Taxonomy" id="2571748"/>
    <lineage>
        <taxon>Bacteria</taxon>
        <taxon>Pseudomonadati</taxon>
        <taxon>Pseudomonadota</taxon>
        <taxon>Betaproteobacteria</taxon>
        <taxon>Burkholderiales</taxon>
        <taxon>Burkholderiaceae</taxon>
        <taxon>Paraburkholderia</taxon>
    </lineage>
</organism>
<evidence type="ECO:0000313" key="3">
    <source>
        <dbReference type="Proteomes" id="UP000433577"/>
    </source>
</evidence>
<dbReference type="OrthoDB" id="5366082at2"/>
<dbReference type="InterPro" id="IPR000572">
    <property type="entry name" value="OxRdtase_Mopterin-bd_dom"/>
</dbReference>
<keyword evidence="3" id="KW-1185">Reference proteome</keyword>
<proteinExistence type="predicted"/>
<protein>
    <submittedName>
        <fullName evidence="2">Molybdopterin-dependent oxidoreductase</fullName>
    </submittedName>
</protein>
<accession>A0A7Z2GNU7</accession>
<evidence type="ECO:0000259" key="1">
    <source>
        <dbReference type="Pfam" id="PF00174"/>
    </source>
</evidence>
<reference evidence="2 3" key="1">
    <citation type="submission" date="2019-12" db="EMBL/GenBank/DDBJ databases">
        <title>Paraburkholderia acidiphila 7Q-K02 sp. nov and Paraburkholderia acidisoli DHF22 sp. nov., two strains isolated from forest soil.</title>
        <authorList>
            <person name="Gao Z."/>
            <person name="Qiu L."/>
        </authorList>
    </citation>
    <scope>NUCLEOTIDE SEQUENCE [LARGE SCALE GENOMIC DNA]</scope>
    <source>
        <strain evidence="2 3">DHF22</strain>
    </source>
</reference>
<sequence>MDIAPPTATAENTALADLARNPASTQAAGTLRLAGSLLRPATLTLDALRRYPGTLGAPFDLRCYTTGRFIRTVPPYRGVRLTALLEEAGLRCDEPGDFKRMVFFAVGHDGYFVTFSWHELFNTPVGEQVLVAYECGGAPLDAETGAPVLYSGTDLVPAPRHVKRLVRIEARVLAL</sequence>